<reference evidence="3" key="1">
    <citation type="journal article" date="2013" name="Science">
        <title>The Amborella genome and the evolution of flowering plants.</title>
        <authorList>
            <consortium name="Amborella Genome Project"/>
        </authorList>
    </citation>
    <scope>NUCLEOTIDE SEQUENCE [LARGE SCALE GENOMIC DNA]</scope>
</reference>
<dbReference type="Gramene" id="ERN16110">
    <property type="protein sequence ID" value="ERN16110"/>
    <property type="gene ID" value="AMTR_s00030p00193490"/>
</dbReference>
<evidence type="ECO:0000313" key="3">
    <source>
        <dbReference type="Proteomes" id="UP000017836"/>
    </source>
</evidence>
<dbReference type="Proteomes" id="UP000017836">
    <property type="component" value="Unassembled WGS sequence"/>
</dbReference>
<feature type="region of interest" description="Disordered" evidence="1">
    <location>
        <begin position="90"/>
        <end position="130"/>
    </location>
</feature>
<dbReference type="HOGENOM" id="CLU_1621241_0_0_1"/>
<proteinExistence type="predicted"/>
<dbReference type="EMBL" id="KI392485">
    <property type="protein sequence ID" value="ERN16110.1"/>
    <property type="molecule type" value="Genomic_DNA"/>
</dbReference>
<protein>
    <submittedName>
        <fullName evidence="2">Uncharacterized protein</fullName>
    </submittedName>
</protein>
<sequence>MVEGKDIVVSNDSKWQIVARKKGNNVKKPISMESTELEEGEIASQDLLPLPKGDICQKVGLLLVNDGSGCLAYSSDPGYMSISSGYLAGTTSDEEVDGDNMAEIPHPEEEVEPPLNQGEADEEQGDRTTEEECLWQMNQNPMPPCSLTMTWTLMCRLLGSWILS</sequence>
<evidence type="ECO:0000313" key="2">
    <source>
        <dbReference type="EMBL" id="ERN16110.1"/>
    </source>
</evidence>
<gene>
    <name evidence="2" type="ORF">AMTR_s00030p00193490</name>
</gene>
<dbReference type="AlphaFoldDB" id="U5D1L4"/>
<accession>U5D1L4</accession>
<evidence type="ECO:0000256" key="1">
    <source>
        <dbReference type="SAM" id="MobiDB-lite"/>
    </source>
</evidence>
<organism evidence="2 3">
    <name type="scientific">Amborella trichopoda</name>
    <dbReference type="NCBI Taxonomy" id="13333"/>
    <lineage>
        <taxon>Eukaryota</taxon>
        <taxon>Viridiplantae</taxon>
        <taxon>Streptophyta</taxon>
        <taxon>Embryophyta</taxon>
        <taxon>Tracheophyta</taxon>
        <taxon>Spermatophyta</taxon>
        <taxon>Magnoliopsida</taxon>
        <taxon>Amborellales</taxon>
        <taxon>Amborellaceae</taxon>
        <taxon>Amborella</taxon>
    </lineage>
</organism>
<name>U5D1L4_AMBTC</name>
<keyword evidence="3" id="KW-1185">Reference proteome</keyword>